<dbReference type="Proteomes" id="UP001140513">
    <property type="component" value="Unassembled WGS sequence"/>
</dbReference>
<dbReference type="OrthoDB" id="3797690at2759"/>
<name>A0A9W8XUP7_9PLEO</name>
<protein>
    <submittedName>
        <fullName evidence="2">Uncharacterized protein</fullName>
    </submittedName>
</protein>
<accession>A0A9W8XUP7</accession>
<dbReference type="AlphaFoldDB" id="A0A9W8XUP7"/>
<evidence type="ECO:0000256" key="1">
    <source>
        <dbReference type="SAM" id="MobiDB-lite"/>
    </source>
</evidence>
<evidence type="ECO:0000313" key="2">
    <source>
        <dbReference type="EMBL" id="KAJ4359596.1"/>
    </source>
</evidence>
<reference evidence="2" key="1">
    <citation type="submission" date="2022-10" db="EMBL/GenBank/DDBJ databases">
        <title>Tapping the CABI collections for fungal endophytes: first genome assemblies for Collariella, Neodidymelliopsis, Ascochyta clinopodiicola, Didymella pomorum, Didymosphaeria variabile, Neocosmospora piperis and Neocucurbitaria cava.</title>
        <authorList>
            <person name="Hill R."/>
        </authorList>
    </citation>
    <scope>NUCLEOTIDE SEQUENCE</scope>
    <source>
        <strain evidence="2">IMI 356815</strain>
    </source>
</reference>
<feature type="compositionally biased region" description="Polar residues" evidence="1">
    <location>
        <begin position="34"/>
        <end position="43"/>
    </location>
</feature>
<comment type="caution">
    <text evidence="2">The sequence shown here is derived from an EMBL/GenBank/DDBJ whole genome shotgun (WGS) entry which is preliminary data.</text>
</comment>
<feature type="region of interest" description="Disordered" evidence="1">
    <location>
        <begin position="1"/>
        <end position="43"/>
    </location>
</feature>
<keyword evidence="3" id="KW-1185">Reference proteome</keyword>
<proteinExistence type="predicted"/>
<feature type="compositionally biased region" description="Basic residues" evidence="1">
    <location>
        <begin position="1"/>
        <end position="15"/>
    </location>
</feature>
<sequence>MPARPKPRPTLKPKPKPTPSKPKPEPTVSKSASKHTATPTQAKNKWPMIRVPYQTTAFDVCGLFVECGEENEALAVRDVNVEAMAMITEAPMATPTASPSDPNGHEHQNEKRDIRTYPVTFAKGNVFTMTNLDYPSAPQLFNSPAVDRNVFTYKSNKMEDAAVKNIKRIPTAQEMVDYVTEHIVELQSIALFIKDVTSKDKSLVTFFKNRWHKALPANTVTSRPHKPHYYTEGMTTRNSLNDLIFEALGSDNNLHDFVMCEDSINSFKMRMWKGEAPMALTTYNDAVTAAMKGQLPSSAYMSALRGVVAVYRYMSDPQVKSRMNEAITNVEIELQNVQHLTGTNLQTNLAKAWRTYMRDRVADIGTDGKKWLQARIDHTRPQVVATLTKYQGMLKNLKHKETTGTQAQINRYAAQQNQEKTRLTREIAQAQSDVTRQEGHIVTVRGQVAALTAQIRPATGTREKQLKADRQRKRNELLREKTKLVRLKKALGKVTRERDELYSNSVQQIVDNLQKDQKLLNIYERAIARLSMPVVHSGSTDDVPGNLLHGRP</sequence>
<gene>
    <name evidence="2" type="ORF">N0V89_000151</name>
</gene>
<dbReference type="RefSeq" id="XP_056075798.1">
    <property type="nucleotide sequence ID" value="XM_056208976.1"/>
</dbReference>
<organism evidence="2 3">
    <name type="scientific">Didymosphaeria variabile</name>
    <dbReference type="NCBI Taxonomy" id="1932322"/>
    <lineage>
        <taxon>Eukaryota</taxon>
        <taxon>Fungi</taxon>
        <taxon>Dikarya</taxon>
        <taxon>Ascomycota</taxon>
        <taxon>Pezizomycotina</taxon>
        <taxon>Dothideomycetes</taxon>
        <taxon>Pleosporomycetidae</taxon>
        <taxon>Pleosporales</taxon>
        <taxon>Massarineae</taxon>
        <taxon>Didymosphaeriaceae</taxon>
        <taxon>Didymosphaeria</taxon>
    </lineage>
</organism>
<evidence type="ECO:0000313" key="3">
    <source>
        <dbReference type="Proteomes" id="UP001140513"/>
    </source>
</evidence>
<dbReference type="GeneID" id="80903681"/>
<dbReference type="EMBL" id="JAPEUX010000001">
    <property type="protein sequence ID" value="KAJ4359596.1"/>
    <property type="molecule type" value="Genomic_DNA"/>
</dbReference>